<dbReference type="AlphaFoldDB" id="B3DUP6"/>
<name>B3DUP6_METI4</name>
<dbReference type="Proteomes" id="UP000009149">
    <property type="component" value="Chromosome"/>
</dbReference>
<gene>
    <name evidence="1" type="ordered locus">Minf_0994</name>
</gene>
<dbReference type="HOGENOM" id="CLU_3119656_0_0_0"/>
<dbReference type="KEGG" id="min:Minf_0994"/>
<dbReference type="STRING" id="481448.Minf_0994"/>
<evidence type="ECO:0000313" key="1">
    <source>
        <dbReference type="EMBL" id="ACD83049.1"/>
    </source>
</evidence>
<sequence>MKERKKSPDKRIFHLFLGKPPRSPSIEPCMMLFSLLRKFYTRQPMRRIIR</sequence>
<evidence type="ECO:0000313" key="2">
    <source>
        <dbReference type="Proteomes" id="UP000009149"/>
    </source>
</evidence>
<reference evidence="1 2" key="1">
    <citation type="journal article" date="2008" name="Biol. Direct">
        <title>Complete genome sequence of the extremely acidophilic methanotroph isolate V4, Methylacidiphilum infernorum, a representative of the bacterial phylum Verrucomicrobia.</title>
        <authorList>
            <person name="Hou S."/>
            <person name="Makarova K.S."/>
            <person name="Saw J.H."/>
            <person name="Senin P."/>
            <person name="Ly B.V."/>
            <person name="Zhou Z."/>
            <person name="Ren Y."/>
            <person name="Wang J."/>
            <person name="Galperin M.Y."/>
            <person name="Omelchenko M.V."/>
            <person name="Wolf Y.I."/>
            <person name="Yutin N."/>
            <person name="Koonin E.V."/>
            <person name="Stott M.B."/>
            <person name="Mountain B.W."/>
            <person name="Crowe M.A."/>
            <person name="Smirnova A.V."/>
            <person name="Dunfield P.F."/>
            <person name="Feng L."/>
            <person name="Wang L."/>
            <person name="Alam M."/>
        </authorList>
    </citation>
    <scope>NUCLEOTIDE SEQUENCE [LARGE SCALE GENOMIC DNA]</scope>
    <source>
        <strain evidence="2">Isolate V4</strain>
    </source>
</reference>
<protein>
    <submittedName>
        <fullName evidence="1">Uncharacterized protein</fullName>
    </submittedName>
</protein>
<organism evidence="1 2">
    <name type="scientific">Methylacidiphilum infernorum (isolate V4)</name>
    <name type="common">Methylokorus infernorum (strain V4)</name>
    <dbReference type="NCBI Taxonomy" id="481448"/>
    <lineage>
        <taxon>Bacteria</taxon>
        <taxon>Pseudomonadati</taxon>
        <taxon>Verrucomicrobiota</taxon>
        <taxon>Methylacidiphilae</taxon>
        <taxon>Methylacidiphilales</taxon>
        <taxon>Methylacidiphilaceae</taxon>
        <taxon>Methylacidiphilum (ex Ratnadevi et al. 2023)</taxon>
    </lineage>
</organism>
<proteinExistence type="predicted"/>
<accession>B3DUP6</accession>
<dbReference type="EMBL" id="CP000975">
    <property type="protein sequence ID" value="ACD83049.1"/>
    <property type="molecule type" value="Genomic_DNA"/>
</dbReference>